<evidence type="ECO:0000313" key="1">
    <source>
        <dbReference type="Proteomes" id="UP000887577"/>
    </source>
</evidence>
<protein>
    <submittedName>
        <fullName evidence="2">Uncharacterized protein</fullName>
    </submittedName>
</protein>
<dbReference type="Proteomes" id="UP000887577">
    <property type="component" value="Unplaced"/>
</dbReference>
<dbReference type="AlphaFoldDB" id="A0A914YRD1"/>
<reference evidence="2" key="1">
    <citation type="submission" date="2022-11" db="UniProtKB">
        <authorList>
            <consortium name="WormBaseParasite"/>
        </authorList>
    </citation>
    <scope>IDENTIFICATION</scope>
</reference>
<organism evidence="1 2">
    <name type="scientific">Panagrolaimus superbus</name>
    <dbReference type="NCBI Taxonomy" id="310955"/>
    <lineage>
        <taxon>Eukaryota</taxon>
        <taxon>Metazoa</taxon>
        <taxon>Ecdysozoa</taxon>
        <taxon>Nematoda</taxon>
        <taxon>Chromadorea</taxon>
        <taxon>Rhabditida</taxon>
        <taxon>Tylenchina</taxon>
        <taxon>Panagrolaimomorpha</taxon>
        <taxon>Panagrolaimoidea</taxon>
        <taxon>Panagrolaimidae</taxon>
        <taxon>Panagrolaimus</taxon>
    </lineage>
</organism>
<proteinExistence type="predicted"/>
<sequence length="180" mass="20750">MYAANIIAYIAKWNEEYIPDIIEADAIPSFIQIFKCDRQVSWNLMTEKDAAVYGLVQICRKENYRDLCIQQGIIKPLISFINSIANIKFLPDSYSNNVSALIVCLCRPYNAQTSSENAQLLLPELNKLSQNLNNGVILNAIILIREFLEGGPKYTELLIDFELMQFFWISFPLKWNIFNI</sequence>
<keyword evidence="1" id="KW-1185">Reference proteome</keyword>
<dbReference type="InterPro" id="IPR016024">
    <property type="entry name" value="ARM-type_fold"/>
</dbReference>
<dbReference type="InterPro" id="IPR011989">
    <property type="entry name" value="ARM-like"/>
</dbReference>
<name>A0A914YRD1_9BILA</name>
<evidence type="ECO:0000313" key="2">
    <source>
        <dbReference type="WBParaSite" id="PSU_v2.g19938.t1"/>
    </source>
</evidence>
<accession>A0A914YRD1</accession>
<dbReference type="SUPFAM" id="SSF48371">
    <property type="entry name" value="ARM repeat"/>
    <property type="match status" value="1"/>
</dbReference>
<dbReference type="Gene3D" id="1.25.10.10">
    <property type="entry name" value="Leucine-rich Repeat Variant"/>
    <property type="match status" value="1"/>
</dbReference>
<dbReference type="WBParaSite" id="PSU_v2.g19938.t1">
    <property type="protein sequence ID" value="PSU_v2.g19938.t1"/>
    <property type="gene ID" value="PSU_v2.g19938"/>
</dbReference>